<name>A0ABQ4CK68_9ACTN</name>
<evidence type="ECO:0000256" key="4">
    <source>
        <dbReference type="ARBA" id="ARBA00021735"/>
    </source>
</evidence>
<feature type="compositionally biased region" description="Basic and acidic residues" evidence="6">
    <location>
        <begin position="1"/>
        <end position="27"/>
    </location>
</feature>
<protein>
    <recommendedName>
        <fullName evidence="4">Putative pterin-4-alpha-carbinolamine dehydratase</fullName>
        <ecNumber evidence="3">4.2.1.96</ecNumber>
    </recommendedName>
</protein>
<comment type="catalytic activity">
    <reaction evidence="1">
        <text>(4aS,6R)-4a-hydroxy-L-erythro-5,6,7,8-tetrahydrobiopterin = (6R)-L-erythro-6,7-dihydrobiopterin + H2O</text>
        <dbReference type="Rhea" id="RHEA:11920"/>
        <dbReference type="ChEBI" id="CHEBI:15377"/>
        <dbReference type="ChEBI" id="CHEBI:15642"/>
        <dbReference type="ChEBI" id="CHEBI:43120"/>
        <dbReference type="EC" id="4.2.1.96"/>
    </reaction>
</comment>
<evidence type="ECO:0000256" key="5">
    <source>
        <dbReference type="ARBA" id="ARBA00023239"/>
    </source>
</evidence>
<feature type="region of interest" description="Disordered" evidence="6">
    <location>
        <begin position="202"/>
        <end position="222"/>
    </location>
</feature>
<keyword evidence="5" id="KW-0456">Lyase</keyword>
<evidence type="ECO:0000313" key="7">
    <source>
        <dbReference type="EMBL" id="GIF71682.1"/>
    </source>
</evidence>
<organism evidence="7 8">
    <name type="scientific">Asanoa siamensis</name>
    <dbReference type="NCBI Taxonomy" id="926357"/>
    <lineage>
        <taxon>Bacteria</taxon>
        <taxon>Bacillati</taxon>
        <taxon>Actinomycetota</taxon>
        <taxon>Actinomycetes</taxon>
        <taxon>Micromonosporales</taxon>
        <taxon>Micromonosporaceae</taxon>
        <taxon>Asanoa</taxon>
    </lineage>
</organism>
<keyword evidence="8" id="KW-1185">Reference proteome</keyword>
<sequence length="319" mass="34223">MAPKEMEGDNRRRRQLAREARRADRSPSAEGVTLGSSKQQEHQEQKRRSGPPAAGHNKPPVGGEQISAPGTPSPTWPRRTPADRSTDAGAGPRLRYREMVTEIATLTGSEFAEARTLTQAVVGVTARSLDDPDGKRLLASLPADLEVPRAMAGPPERDLTMFLREVGRLVEQRPEQIRVKVQAVFAVLGDAGLDLPLPPPLASLADPLPPEERTTPGRPLPLSDADVVAALRDLPEWSGDAHAISRTIELPPDNLDRVLPRIERLRAETGRSPHIARPSAGTATLTAWTSSTGTVTESDVDLAHRVDTAIDEAAGGMAG</sequence>
<evidence type="ECO:0000256" key="2">
    <source>
        <dbReference type="ARBA" id="ARBA00006472"/>
    </source>
</evidence>
<evidence type="ECO:0000256" key="1">
    <source>
        <dbReference type="ARBA" id="ARBA00001554"/>
    </source>
</evidence>
<dbReference type="Proteomes" id="UP000604117">
    <property type="component" value="Unassembled WGS sequence"/>
</dbReference>
<dbReference type="EMBL" id="BONE01000006">
    <property type="protein sequence ID" value="GIF71682.1"/>
    <property type="molecule type" value="Genomic_DNA"/>
</dbReference>
<evidence type="ECO:0000256" key="3">
    <source>
        <dbReference type="ARBA" id="ARBA00013252"/>
    </source>
</evidence>
<dbReference type="InterPro" id="IPR001533">
    <property type="entry name" value="Pterin_deHydtase"/>
</dbReference>
<dbReference type="SUPFAM" id="SSF55248">
    <property type="entry name" value="PCD-like"/>
    <property type="match status" value="1"/>
</dbReference>
<reference evidence="7 8" key="1">
    <citation type="submission" date="2021-01" db="EMBL/GenBank/DDBJ databases">
        <title>Whole genome shotgun sequence of Asanoa siamensis NBRC 107932.</title>
        <authorList>
            <person name="Komaki H."/>
            <person name="Tamura T."/>
        </authorList>
    </citation>
    <scope>NUCLEOTIDE SEQUENCE [LARGE SCALE GENOMIC DNA]</scope>
    <source>
        <strain evidence="7 8">NBRC 107932</strain>
    </source>
</reference>
<dbReference type="Pfam" id="PF01329">
    <property type="entry name" value="Pterin_4a"/>
    <property type="match status" value="1"/>
</dbReference>
<evidence type="ECO:0000313" key="8">
    <source>
        <dbReference type="Proteomes" id="UP000604117"/>
    </source>
</evidence>
<dbReference type="EC" id="4.2.1.96" evidence="3"/>
<accession>A0ABQ4CK68</accession>
<gene>
    <name evidence="7" type="ORF">Asi02nite_12000</name>
</gene>
<proteinExistence type="inferred from homology"/>
<dbReference type="InterPro" id="IPR036428">
    <property type="entry name" value="PCD_sf"/>
</dbReference>
<dbReference type="Gene3D" id="3.30.1360.20">
    <property type="entry name" value="Transcriptional coactivator/pterin dehydratase"/>
    <property type="match status" value="1"/>
</dbReference>
<comment type="caution">
    <text evidence="7">The sequence shown here is derived from an EMBL/GenBank/DDBJ whole genome shotgun (WGS) entry which is preliminary data.</text>
</comment>
<feature type="region of interest" description="Disordered" evidence="6">
    <location>
        <begin position="1"/>
        <end position="94"/>
    </location>
</feature>
<comment type="similarity">
    <text evidence="2">Belongs to the pterin-4-alpha-carbinolamine dehydratase family.</text>
</comment>
<evidence type="ECO:0000256" key="6">
    <source>
        <dbReference type="SAM" id="MobiDB-lite"/>
    </source>
</evidence>